<comment type="catalytic activity">
    <reaction evidence="1">
        <text>ATP + protein L-histidine = ADP + protein N-phospho-L-histidine.</text>
        <dbReference type="EC" id="2.7.13.3"/>
    </reaction>
</comment>
<dbReference type="PANTHER" id="PTHR44936:SF10">
    <property type="entry name" value="SENSOR PROTEIN RSTB"/>
    <property type="match status" value="1"/>
</dbReference>
<evidence type="ECO:0000256" key="6">
    <source>
        <dbReference type="ARBA" id="ARBA00022840"/>
    </source>
</evidence>
<dbReference type="InterPro" id="IPR003594">
    <property type="entry name" value="HATPase_dom"/>
</dbReference>
<accession>A0A5C4JCA4</accession>
<protein>
    <recommendedName>
        <fullName evidence="2">histidine kinase</fullName>
        <ecNumber evidence="2">2.7.13.3</ecNumber>
    </recommendedName>
</protein>
<keyword evidence="10" id="KW-1185">Reference proteome</keyword>
<evidence type="ECO:0000256" key="7">
    <source>
        <dbReference type="SAM" id="MobiDB-lite"/>
    </source>
</evidence>
<gene>
    <name evidence="9" type="ORF">ETD83_17075</name>
</gene>
<dbReference type="InterPro" id="IPR050980">
    <property type="entry name" value="2C_sensor_his_kinase"/>
</dbReference>
<organism evidence="9 10">
    <name type="scientific">Actinomadura soli</name>
    <dbReference type="NCBI Taxonomy" id="2508997"/>
    <lineage>
        <taxon>Bacteria</taxon>
        <taxon>Bacillati</taxon>
        <taxon>Actinomycetota</taxon>
        <taxon>Actinomycetes</taxon>
        <taxon>Streptosporangiales</taxon>
        <taxon>Thermomonosporaceae</taxon>
        <taxon>Actinomadura</taxon>
    </lineage>
</organism>
<dbReference type="GO" id="GO:0004673">
    <property type="term" value="F:protein histidine kinase activity"/>
    <property type="evidence" value="ECO:0007669"/>
    <property type="project" value="UniProtKB-EC"/>
</dbReference>
<dbReference type="GO" id="GO:0005524">
    <property type="term" value="F:ATP binding"/>
    <property type="evidence" value="ECO:0007669"/>
    <property type="project" value="UniProtKB-KW"/>
</dbReference>
<evidence type="ECO:0000256" key="3">
    <source>
        <dbReference type="ARBA" id="ARBA00022679"/>
    </source>
</evidence>
<feature type="region of interest" description="Disordered" evidence="7">
    <location>
        <begin position="1"/>
        <end position="40"/>
    </location>
</feature>
<dbReference type="AlphaFoldDB" id="A0A5C4JCA4"/>
<proteinExistence type="predicted"/>
<evidence type="ECO:0000256" key="2">
    <source>
        <dbReference type="ARBA" id="ARBA00012438"/>
    </source>
</evidence>
<dbReference type="EMBL" id="VCKW01000078">
    <property type="protein sequence ID" value="TMR00308.1"/>
    <property type="molecule type" value="Genomic_DNA"/>
</dbReference>
<dbReference type="SUPFAM" id="SSF55874">
    <property type="entry name" value="ATPase domain of HSP90 chaperone/DNA topoisomerase II/histidine kinase"/>
    <property type="match status" value="1"/>
</dbReference>
<keyword evidence="5 9" id="KW-0418">Kinase</keyword>
<keyword evidence="6" id="KW-0067">ATP-binding</keyword>
<dbReference type="Proteomes" id="UP000309174">
    <property type="component" value="Unassembled WGS sequence"/>
</dbReference>
<feature type="region of interest" description="Disordered" evidence="7">
    <location>
        <begin position="203"/>
        <end position="227"/>
    </location>
</feature>
<dbReference type="InterPro" id="IPR005467">
    <property type="entry name" value="His_kinase_dom"/>
</dbReference>
<evidence type="ECO:0000259" key="8">
    <source>
        <dbReference type="PROSITE" id="PS50109"/>
    </source>
</evidence>
<evidence type="ECO:0000256" key="5">
    <source>
        <dbReference type="ARBA" id="ARBA00022777"/>
    </source>
</evidence>
<sequence length="301" mass="32383">MDNGWSRSSPVEPPVGVGTLAGTGPREPRPGDELPAAGEPHARGANVLWRRRLRHDIRHELGTIIMLASAVAVAEDVGATSRARIEQLLGETRWLDHLLRQLDDGADDENADRPPPSPERIRVDDLTAEIVTGMRLATPHEVCFSGGEAWAHMDPVALWRAVRNVLDNACRVADGRVDVRVEADQGWIVIQVDDDGPGFGAGWSTQPGPAAPAGRGVLPRGRERGRPKAARRGLASLGLGIVHDLISGYGGSLEIRTCEMGGARVRILLPAAPPPDTAAVHVDVHPEVHPEVHADDWRLHP</sequence>
<reference evidence="9 10" key="1">
    <citation type="submission" date="2019-05" db="EMBL/GenBank/DDBJ databases">
        <title>Draft genome sequence of Actinomadura sp. 14C53.</title>
        <authorList>
            <person name="Saricaoglu S."/>
            <person name="Isik K."/>
        </authorList>
    </citation>
    <scope>NUCLEOTIDE SEQUENCE [LARGE SCALE GENOMIC DNA]</scope>
    <source>
        <strain evidence="9 10">14C53</strain>
    </source>
</reference>
<evidence type="ECO:0000313" key="10">
    <source>
        <dbReference type="Proteomes" id="UP000309174"/>
    </source>
</evidence>
<keyword evidence="3" id="KW-0808">Transferase</keyword>
<name>A0A5C4JCA4_9ACTN</name>
<dbReference type="InterPro" id="IPR036890">
    <property type="entry name" value="HATPase_C_sf"/>
</dbReference>
<dbReference type="Gene3D" id="3.30.565.10">
    <property type="entry name" value="Histidine kinase-like ATPase, C-terminal domain"/>
    <property type="match status" value="1"/>
</dbReference>
<keyword evidence="4" id="KW-0547">Nucleotide-binding</keyword>
<dbReference type="OrthoDB" id="3474644at2"/>
<comment type="caution">
    <text evidence="9">The sequence shown here is derived from an EMBL/GenBank/DDBJ whole genome shotgun (WGS) entry which is preliminary data.</text>
</comment>
<evidence type="ECO:0000256" key="1">
    <source>
        <dbReference type="ARBA" id="ARBA00000085"/>
    </source>
</evidence>
<dbReference type="PROSITE" id="PS50109">
    <property type="entry name" value="HIS_KIN"/>
    <property type="match status" value="1"/>
</dbReference>
<dbReference type="EC" id="2.7.13.3" evidence="2"/>
<dbReference type="Pfam" id="PF02518">
    <property type="entry name" value="HATPase_c"/>
    <property type="match status" value="1"/>
</dbReference>
<evidence type="ECO:0000313" key="9">
    <source>
        <dbReference type="EMBL" id="TMR00308.1"/>
    </source>
</evidence>
<dbReference type="SMART" id="SM00387">
    <property type="entry name" value="HATPase_c"/>
    <property type="match status" value="1"/>
</dbReference>
<dbReference type="PANTHER" id="PTHR44936">
    <property type="entry name" value="SENSOR PROTEIN CREC"/>
    <property type="match status" value="1"/>
</dbReference>
<evidence type="ECO:0000256" key="4">
    <source>
        <dbReference type="ARBA" id="ARBA00022741"/>
    </source>
</evidence>
<feature type="domain" description="Histidine kinase" evidence="8">
    <location>
        <begin position="52"/>
        <end position="273"/>
    </location>
</feature>